<gene>
    <name evidence="4" type="ORF">GPM918_LOCUS29378</name>
    <name evidence="5" type="ORF">SRO942_LOCUS29952</name>
</gene>
<evidence type="ECO:0008006" key="7">
    <source>
        <dbReference type="Google" id="ProtNLM"/>
    </source>
</evidence>
<evidence type="ECO:0000313" key="5">
    <source>
        <dbReference type="EMBL" id="CAF4162980.1"/>
    </source>
</evidence>
<dbReference type="Pfam" id="PF00515">
    <property type="entry name" value="TPR_1"/>
    <property type="match status" value="1"/>
</dbReference>
<dbReference type="InterPro" id="IPR019734">
    <property type="entry name" value="TPR_rpt"/>
</dbReference>
<evidence type="ECO:0000256" key="2">
    <source>
        <dbReference type="ARBA" id="ARBA00022803"/>
    </source>
</evidence>
<dbReference type="Gene3D" id="3.90.176.10">
    <property type="entry name" value="Toxin ADP-ribosyltransferase, Chain A, domain 1"/>
    <property type="match status" value="1"/>
</dbReference>
<dbReference type="Proteomes" id="UP000681722">
    <property type="component" value="Unassembled WGS sequence"/>
</dbReference>
<dbReference type="Gene3D" id="1.25.40.10">
    <property type="entry name" value="Tetratricopeptide repeat domain"/>
    <property type="match status" value="2"/>
</dbReference>
<name>A0A815EZC0_9BILA</name>
<feature type="repeat" description="TPR" evidence="3">
    <location>
        <begin position="599"/>
        <end position="632"/>
    </location>
</feature>
<dbReference type="SUPFAM" id="SSF56399">
    <property type="entry name" value="ADP-ribosylation"/>
    <property type="match status" value="1"/>
</dbReference>
<protein>
    <recommendedName>
        <fullName evidence="7">Tetratricopeptide repeat protein</fullName>
    </recommendedName>
</protein>
<evidence type="ECO:0000256" key="1">
    <source>
        <dbReference type="ARBA" id="ARBA00022737"/>
    </source>
</evidence>
<dbReference type="EMBL" id="CAJNOQ010013308">
    <property type="protein sequence ID" value="CAF1318992.1"/>
    <property type="molecule type" value="Genomic_DNA"/>
</dbReference>
<keyword evidence="6" id="KW-1185">Reference proteome</keyword>
<feature type="non-terminal residue" evidence="4">
    <location>
        <position position="1"/>
    </location>
</feature>
<organism evidence="4 6">
    <name type="scientific">Didymodactylos carnosus</name>
    <dbReference type="NCBI Taxonomy" id="1234261"/>
    <lineage>
        <taxon>Eukaryota</taxon>
        <taxon>Metazoa</taxon>
        <taxon>Spiralia</taxon>
        <taxon>Gnathifera</taxon>
        <taxon>Rotifera</taxon>
        <taxon>Eurotatoria</taxon>
        <taxon>Bdelloidea</taxon>
        <taxon>Philodinida</taxon>
        <taxon>Philodinidae</taxon>
        <taxon>Didymodactylos</taxon>
    </lineage>
</organism>
<dbReference type="AlphaFoldDB" id="A0A815EZC0"/>
<dbReference type="Proteomes" id="UP000663829">
    <property type="component" value="Unassembled WGS sequence"/>
</dbReference>
<dbReference type="EMBL" id="CAJOBC010046608">
    <property type="protein sequence ID" value="CAF4162980.1"/>
    <property type="molecule type" value="Genomic_DNA"/>
</dbReference>
<dbReference type="PANTHER" id="PTHR45641:SF19">
    <property type="entry name" value="NEPHROCYSTIN-3"/>
    <property type="match status" value="1"/>
</dbReference>
<evidence type="ECO:0000313" key="4">
    <source>
        <dbReference type="EMBL" id="CAF1318992.1"/>
    </source>
</evidence>
<dbReference type="InterPro" id="IPR011990">
    <property type="entry name" value="TPR-like_helical_dom_sf"/>
</dbReference>
<feature type="repeat" description="TPR" evidence="3">
    <location>
        <begin position="420"/>
        <end position="453"/>
    </location>
</feature>
<dbReference type="SMART" id="SM00028">
    <property type="entry name" value="TPR"/>
    <property type="match status" value="4"/>
</dbReference>
<evidence type="ECO:0000313" key="6">
    <source>
        <dbReference type="Proteomes" id="UP000663829"/>
    </source>
</evidence>
<evidence type="ECO:0000256" key="3">
    <source>
        <dbReference type="PROSITE-ProRule" id="PRU00339"/>
    </source>
</evidence>
<proteinExistence type="predicted"/>
<dbReference type="PANTHER" id="PTHR45641">
    <property type="entry name" value="TETRATRICOPEPTIDE REPEAT PROTEIN (AFU_ORTHOLOGUE AFUA_6G03870)"/>
    <property type="match status" value="1"/>
</dbReference>
<dbReference type="PROSITE" id="PS50293">
    <property type="entry name" value="TPR_REGION"/>
    <property type="match status" value="1"/>
</dbReference>
<keyword evidence="2 3" id="KW-0802">TPR repeat</keyword>
<dbReference type="PROSITE" id="PS50005">
    <property type="entry name" value="TPR"/>
    <property type="match status" value="2"/>
</dbReference>
<sequence>DNTVLSLIDAARDSNQNFIAIYLNSSYRENDEDHVKLIHIFNNLKSFREPCECISYLVQNKGKTQIILIASSILALHVIPLVHDRPDIIHIYIQCQNEQEEQYWTEKNYLKVQNRIFSDKILLYADLKTFVITEKDNEQNLPYKEILPKLTYFNEKNDKISAIKDLNKYSIDFIWFKLMIEILLKMANTDRAKQIMIQVSRKYYRDTDKKENDNIENDNINKFELDQTTSDHAIHWYTRSCFCYRLTNKALCTQDPDCLFTFRYIITNIHKQLEILYKQNRNDTLTPIVLYRGKLLWAITLHNLKDNIGGLVSMNGFVSATRVEQIADIYCSRDQENGYERSFFKLNIGIDSPVPYASIHKHSAFPDEHEVLFSIGTVWRIKSVDQGEDKVWNIVLDLVAEYDECCIELTNYLKEQLGEETTLLTFGNFLSELGEYEKAFRYYTLLLEELPDDGNERSTIYNKLGCLRYEQGEYSMAEGYYRIAISYLKDKEEENIEINGNPFESINVLVSNSINQLRAADSFPPSTTTTSKFRSFDDRIDLITKPLKADHSSAGKIRNNQGLLYYGYGDYKAALGYYEQARKLFEVEPAKNAYALDLSAVYNNEGVIYLEQGRYDDALDSFEKAIIIASKQFPPKHPWILDYIKNLNVVIEKR</sequence>
<keyword evidence="1" id="KW-0677">Repeat</keyword>
<reference evidence="4" key="1">
    <citation type="submission" date="2021-02" db="EMBL/GenBank/DDBJ databases">
        <authorList>
            <person name="Nowell W R."/>
        </authorList>
    </citation>
    <scope>NUCLEOTIDE SEQUENCE</scope>
</reference>
<comment type="caution">
    <text evidence="4">The sequence shown here is derived from an EMBL/GenBank/DDBJ whole genome shotgun (WGS) entry which is preliminary data.</text>
</comment>
<dbReference type="SUPFAM" id="SSF48452">
    <property type="entry name" value="TPR-like"/>
    <property type="match status" value="1"/>
</dbReference>
<accession>A0A815EZC0</accession>